<reference evidence="1 2" key="1">
    <citation type="journal article" date="2021" name="BMC Genomics">
        <title>Datura genome reveals duplications of psychoactive alkaloid biosynthetic genes and high mutation rate following tissue culture.</title>
        <authorList>
            <person name="Rajewski A."/>
            <person name="Carter-House D."/>
            <person name="Stajich J."/>
            <person name="Litt A."/>
        </authorList>
    </citation>
    <scope>NUCLEOTIDE SEQUENCE [LARGE SCALE GENOMIC DNA]</scope>
    <source>
        <strain evidence="1">AR-01</strain>
    </source>
</reference>
<dbReference type="EMBL" id="JACEIK010006789">
    <property type="protein sequence ID" value="MCE3049270.1"/>
    <property type="molecule type" value="Genomic_DNA"/>
</dbReference>
<evidence type="ECO:0000313" key="2">
    <source>
        <dbReference type="Proteomes" id="UP000823775"/>
    </source>
</evidence>
<organism evidence="1 2">
    <name type="scientific">Datura stramonium</name>
    <name type="common">Jimsonweed</name>
    <name type="synonym">Common thornapple</name>
    <dbReference type="NCBI Taxonomy" id="4076"/>
    <lineage>
        <taxon>Eukaryota</taxon>
        <taxon>Viridiplantae</taxon>
        <taxon>Streptophyta</taxon>
        <taxon>Embryophyta</taxon>
        <taxon>Tracheophyta</taxon>
        <taxon>Spermatophyta</taxon>
        <taxon>Magnoliopsida</taxon>
        <taxon>eudicotyledons</taxon>
        <taxon>Gunneridae</taxon>
        <taxon>Pentapetalae</taxon>
        <taxon>asterids</taxon>
        <taxon>lamiids</taxon>
        <taxon>Solanales</taxon>
        <taxon>Solanaceae</taxon>
        <taxon>Solanoideae</taxon>
        <taxon>Datureae</taxon>
        <taxon>Datura</taxon>
    </lineage>
</organism>
<gene>
    <name evidence="1" type="ORF">HAX54_044491</name>
</gene>
<evidence type="ECO:0000313" key="1">
    <source>
        <dbReference type="EMBL" id="MCE3049270.1"/>
    </source>
</evidence>
<proteinExistence type="predicted"/>
<name>A0ABS8WIM6_DATST</name>
<feature type="non-terminal residue" evidence="1">
    <location>
        <position position="1"/>
    </location>
</feature>
<keyword evidence="2" id="KW-1185">Reference proteome</keyword>
<comment type="caution">
    <text evidence="1">The sequence shown here is derived from an EMBL/GenBank/DDBJ whole genome shotgun (WGS) entry which is preliminary data.</text>
</comment>
<protein>
    <submittedName>
        <fullName evidence="1">Uncharacterized protein</fullName>
    </submittedName>
</protein>
<accession>A0ABS8WIM6</accession>
<sequence>SWTEQAKTNACSISMPYLREERREALVLQHNDMRDAALHWRDVMHEAQLIQCDTMRGTP</sequence>
<dbReference type="Proteomes" id="UP000823775">
    <property type="component" value="Unassembled WGS sequence"/>
</dbReference>